<evidence type="ECO:0000256" key="1">
    <source>
        <dbReference type="SAM" id="Phobius"/>
    </source>
</evidence>
<feature type="transmembrane region" description="Helical" evidence="1">
    <location>
        <begin position="876"/>
        <end position="895"/>
    </location>
</feature>
<feature type="transmembrane region" description="Helical" evidence="1">
    <location>
        <begin position="349"/>
        <end position="377"/>
    </location>
</feature>
<evidence type="ECO:0000313" key="2">
    <source>
        <dbReference type="EMBL" id="SFV70466.1"/>
    </source>
</evidence>
<feature type="transmembrane region" description="Helical" evidence="1">
    <location>
        <begin position="23"/>
        <end position="40"/>
    </location>
</feature>
<proteinExistence type="predicted"/>
<name>A0A1W1CX82_9ZZZZ</name>
<dbReference type="SUPFAM" id="SSF82693">
    <property type="entry name" value="Multidrug efflux transporter AcrB pore domain, PN1, PN2, PC1 and PC2 subdomains"/>
    <property type="match status" value="2"/>
</dbReference>
<dbReference type="AlphaFoldDB" id="A0A1W1CX82"/>
<dbReference type="SUPFAM" id="SSF82714">
    <property type="entry name" value="Multidrug efflux transporter AcrB TolC docking domain, DN and DC subdomains"/>
    <property type="match status" value="2"/>
</dbReference>
<feature type="transmembrane region" description="Helical" evidence="1">
    <location>
        <begin position="539"/>
        <end position="560"/>
    </location>
</feature>
<dbReference type="GO" id="GO:0005886">
    <property type="term" value="C:plasma membrane"/>
    <property type="evidence" value="ECO:0007669"/>
    <property type="project" value="TreeGrafter"/>
</dbReference>
<dbReference type="Gene3D" id="3.30.70.1430">
    <property type="entry name" value="Multidrug efflux transporter AcrB pore domain"/>
    <property type="match status" value="2"/>
</dbReference>
<dbReference type="PANTHER" id="PTHR32063:SF0">
    <property type="entry name" value="SWARMING MOTILITY PROTEIN SWRC"/>
    <property type="match status" value="1"/>
</dbReference>
<feature type="transmembrane region" description="Helical" evidence="1">
    <location>
        <begin position="1005"/>
        <end position="1032"/>
    </location>
</feature>
<dbReference type="Gene3D" id="1.20.1640.10">
    <property type="entry name" value="Multidrug efflux transporter AcrB transmembrane domain"/>
    <property type="match status" value="2"/>
</dbReference>
<feature type="transmembrane region" description="Helical" evidence="1">
    <location>
        <begin position="977"/>
        <end position="999"/>
    </location>
</feature>
<dbReference type="Gene3D" id="3.30.70.1440">
    <property type="entry name" value="Multidrug efflux transporter AcrB pore domain"/>
    <property type="match status" value="1"/>
</dbReference>
<feature type="transmembrane region" description="Helical" evidence="1">
    <location>
        <begin position="930"/>
        <end position="953"/>
    </location>
</feature>
<dbReference type="GO" id="GO:0042910">
    <property type="term" value="F:xenobiotic transmembrane transporter activity"/>
    <property type="evidence" value="ECO:0007669"/>
    <property type="project" value="TreeGrafter"/>
</dbReference>
<feature type="transmembrane region" description="Helical" evidence="1">
    <location>
        <begin position="475"/>
        <end position="498"/>
    </location>
</feature>
<feature type="transmembrane region" description="Helical" evidence="1">
    <location>
        <begin position="383"/>
        <end position="407"/>
    </location>
</feature>
<dbReference type="EMBL" id="FPHI01000051">
    <property type="protein sequence ID" value="SFV70466.1"/>
    <property type="molecule type" value="Genomic_DNA"/>
</dbReference>
<dbReference type="PANTHER" id="PTHR32063">
    <property type="match status" value="1"/>
</dbReference>
<keyword evidence="1" id="KW-0472">Membrane</keyword>
<keyword evidence="1" id="KW-1133">Transmembrane helix</keyword>
<dbReference type="PRINTS" id="PR00702">
    <property type="entry name" value="ACRIFLAVINRP"/>
</dbReference>
<dbReference type="Pfam" id="PF00873">
    <property type="entry name" value="ACR_tran"/>
    <property type="match status" value="1"/>
</dbReference>
<protein>
    <submittedName>
        <fullName evidence="2">RND multidrug efflux transporter Acriflavin resistance protein</fullName>
    </submittedName>
</protein>
<organism evidence="2">
    <name type="scientific">hydrothermal vent metagenome</name>
    <dbReference type="NCBI Taxonomy" id="652676"/>
    <lineage>
        <taxon>unclassified sequences</taxon>
        <taxon>metagenomes</taxon>
        <taxon>ecological metagenomes</taxon>
    </lineage>
</organism>
<dbReference type="Gene3D" id="3.30.70.1320">
    <property type="entry name" value="Multidrug efflux transporter AcrB pore domain like"/>
    <property type="match status" value="1"/>
</dbReference>
<reference evidence="2" key="1">
    <citation type="submission" date="2016-10" db="EMBL/GenBank/DDBJ databases">
        <authorList>
            <person name="de Groot N.N."/>
        </authorList>
    </citation>
    <scope>NUCLEOTIDE SEQUENCE</scope>
</reference>
<keyword evidence="1" id="KW-0812">Transmembrane</keyword>
<dbReference type="InterPro" id="IPR001036">
    <property type="entry name" value="Acrflvin-R"/>
</dbReference>
<gene>
    <name evidence="2" type="ORF">MNB_SV-3-362</name>
</gene>
<sequence>MSNATPIKEEVTWVEKILKKPHIILSFLALFIMAGIMGYGKIHRNLFPNSNYPEVALVIVQPGASAKTMASNIAVPVEEELYALDEIRRAYSNTIDEVTVIRAEFEYAKNIDTAVNDVTNALSKIRAKLPRDIREPQIIKITEATAPVLVVSMSAKEGTSLNLEDIRDIASGEIKHKLLKTKGVANVDIFGGYEKELQIIVDKNKLDAYHLSLGNVIATLQKNDNEYAVGFVSNEAHRYLIKSQGKRDKVSALKALALTEDIKLADVAEVYFGHYENSAAYFGNGKSAIALSIQRSVSADVIKTIDKVESMLGEFKAKYPNINFEVSDTQKETIEQSTMNMFDSLRDAIIMSTIVVFLFLASFRQILVVLVTIPLVYASTIALMWLVGIDFNVVTLTAIILALGLLLDDTVVVMENIERHYRELGKEIHAAVFDGTKEIMFADLSGTITTMIALAPMLFVGGYPQTVFAPLVGTLLLALVASYVISIIAVPLLSLHILAIQNPLLLKVEGWFHAVIGRANDYIQAFFANIVRVITASKILGVVSIVVLLALFVTSVKLVMPVVGQELMPPMDTGGVNIKITTQANLPIEKSEEIMKKVNVIIKEQGKLLRISGSIGSEAGVLSIGSGSGIDHLSIVATYVDRYKREKDIWEISKALRTQIAKIPNVKYLDITPYGATALASIRANVDAKLSSSDINALQAAGAQVEKALAKTKGVVSTATTWDMDKVVYNLNVDEAQAAHYGLKRSDVTAQLQLALRGAPVASFPKANAMDYTVRVWLPKDQMNQFNTILTMLIDTPKGKIPLSKIASITDKKEPSLITREDLQYTLEVYGNREKAAISHIMANFEKQLEDVNLPRGVELEQIGDIKQFKASAERMIGAIIIAVVLIFFTLIVMFANVKISLMILFSIPLTIIGASWTMLTIGYHVSMPAMMGFMLLSGVIVNNAILLIHFAIEQVQKGMNKRDAMLESIKIRTRPVLMTAFAVSVGMLPVAQGAAIGLERLAPLGAVAIGGLIVGTFMTLVFIPVVFIWTVKEEKILEM</sequence>
<dbReference type="InterPro" id="IPR027463">
    <property type="entry name" value="AcrB_DN_DC_subdom"/>
</dbReference>
<accession>A0A1W1CX82</accession>
<dbReference type="SUPFAM" id="SSF82866">
    <property type="entry name" value="Multidrug efflux transporter AcrB transmembrane domain"/>
    <property type="match status" value="2"/>
</dbReference>
<feature type="transmembrane region" description="Helical" evidence="1">
    <location>
        <begin position="444"/>
        <end position="463"/>
    </location>
</feature>
<feature type="transmembrane region" description="Helical" evidence="1">
    <location>
        <begin position="902"/>
        <end position="924"/>
    </location>
</feature>
<dbReference type="Gene3D" id="3.30.2090.10">
    <property type="entry name" value="Multidrug efflux transporter AcrB TolC docking domain, DN and DC subdomains"/>
    <property type="match status" value="2"/>
</dbReference>